<evidence type="ECO:0000259" key="5">
    <source>
        <dbReference type="Pfam" id="PF03330"/>
    </source>
</evidence>
<dbReference type="InterPro" id="IPR012997">
    <property type="entry name" value="RplA"/>
</dbReference>
<comment type="function">
    <text evidence="3">Lytic transglycosylase with a strong preference for naked glycan strands that lack stem peptides.</text>
</comment>
<keyword evidence="2 3" id="KW-0961">Cell wall biogenesis/degradation</keyword>
<keyword evidence="7" id="KW-1185">Reference proteome</keyword>
<proteinExistence type="inferred from homology"/>
<dbReference type="EMBL" id="CP121689">
    <property type="protein sequence ID" value="WZL76833.1"/>
    <property type="molecule type" value="Genomic_DNA"/>
</dbReference>
<name>A0ABZ2YGC4_9BACT</name>
<dbReference type="InterPro" id="IPR009009">
    <property type="entry name" value="RlpA-like_DPBB"/>
</dbReference>
<dbReference type="InterPro" id="IPR034718">
    <property type="entry name" value="RlpA"/>
</dbReference>
<protein>
    <recommendedName>
        <fullName evidence="3">Probable endolytic peptidoglycan transglycosylase RlpA</fullName>
        <ecNumber evidence="3">4.2.2.-</ecNumber>
    </recommendedName>
</protein>
<evidence type="ECO:0000313" key="6">
    <source>
        <dbReference type="EMBL" id="WZL76833.1"/>
    </source>
</evidence>
<keyword evidence="1 3" id="KW-0456">Lyase</keyword>
<evidence type="ECO:0000256" key="3">
    <source>
        <dbReference type="HAMAP-Rule" id="MF_02071"/>
    </source>
</evidence>
<comment type="similarity">
    <text evidence="3 4">Belongs to the RlpA family.</text>
</comment>
<dbReference type="Proteomes" id="UP001461341">
    <property type="component" value="Chromosome"/>
</dbReference>
<evidence type="ECO:0000256" key="2">
    <source>
        <dbReference type="ARBA" id="ARBA00023316"/>
    </source>
</evidence>
<sequence length="253" mass="28871">MLCGKFTGKRGLIVLPLLSLFWFAWVVRANAQHAFSVAWERKASHLFTIKINGRLLMRVRSAGSHKSIEERAQNLALRLEHILESTFDQPPDFYLRVGNASVKAFCNGEELFEVSREDARLNNSNPLDLAALWLNNFQMEFYRLRGYYYNPTGKVITGFASWYGPRFKNRTTSSGEVFNPYAFTCAHREFPFNTVLLVTNLANGKQVVVRVNDRGPARKNRIIDLSMIAARTIGLLRDGVEKVKVEVVNWPAQ</sequence>
<dbReference type="SUPFAM" id="SSF50685">
    <property type="entry name" value="Barwin-like endoglucanases"/>
    <property type="match status" value="1"/>
</dbReference>
<feature type="domain" description="RlpA-like protein double-psi beta-barrel" evidence="5">
    <location>
        <begin position="157"/>
        <end position="244"/>
    </location>
</feature>
<dbReference type="Gene3D" id="2.40.40.10">
    <property type="entry name" value="RlpA-like domain"/>
    <property type="match status" value="1"/>
</dbReference>
<dbReference type="Pfam" id="PF03330">
    <property type="entry name" value="DPBB_1"/>
    <property type="match status" value="1"/>
</dbReference>
<dbReference type="HAMAP" id="MF_02071">
    <property type="entry name" value="RlpA"/>
    <property type="match status" value="1"/>
</dbReference>
<accession>A0ABZ2YGC4</accession>
<dbReference type="CDD" id="cd22268">
    <property type="entry name" value="DPBB_RlpA-like"/>
    <property type="match status" value="1"/>
</dbReference>
<organism evidence="6 7">
    <name type="scientific">Thermatribacter velox</name>
    <dbReference type="NCBI Taxonomy" id="3039681"/>
    <lineage>
        <taxon>Bacteria</taxon>
        <taxon>Pseudomonadati</taxon>
        <taxon>Atribacterota</taxon>
        <taxon>Atribacteria</taxon>
        <taxon>Atribacterales</taxon>
        <taxon>Thermatribacteraceae</taxon>
        <taxon>Thermatribacter</taxon>
    </lineage>
</organism>
<dbReference type="PANTHER" id="PTHR34183">
    <property type="entry name" value="ENDOLYTIC PEPTIDOGLYCAN TRANSGLYCOSYLASE RLPA"/>
    <property type="match status" value="1"/>
</dbReference>
<evidence type="ECO:0000256" key="1">
    <source>
        <dbReference type="ARBA" id="ARBA00023239"/>
    </source>
</evidence>
<dbReference type="PANTHER" id="PTHR34183:SF1">
    <property type="entry name" value="ENDOLYTIC PEPTIDOGLYCAN TRANSGLYCOSYLASE RLPA"/>
    <property type="match status" value="1"/>
</dbReference>
<dbReference type="EC" id="4.2.2.-" evidence="3"/>
<dbReference type="NCBIfam" id="TIGR00413">
    <property type="entry name" value="rlpA"/>
    <property type="match status" value="1"/>
</dbReference>
<reference evidence="6 7" key="1">
    <citation type="submission" date="2023-03" db="EMBL/GenBank/DDBJ databases">
        <title>Novel Species.</title>
        <authorList>
            <person name="Ma S."/>
        </authorList>
    </citation>
    <scope>NUCLEOTIDE SEQUENCE [LARGE SCALE GENOMIC DNA]</scope>
    <source>
        <strain evidence="6 7">B11</strain>
    </source>
</reference>
<evidence type="ECO:0000313" key="7">
    <source>
        <dbReference type="Proteomes" id="UP001461341"/>
    </source>
</evidence>
<evidence type="ECO:0000256" key="4">
    <source>
        <dbReference type="RuleBase" id="RU003495"/>
    </source>
</evidence>
<dbReference type="RefSeq" id="WP_369018997.1">
    <property type="nucleotide sequence ID" value="NZ_CP121689.1"/>
</dbReference>
<gene>
    <name evidence="3" type="primary">rlpA</name>
    <name evidence="6" type="ORF">QBE54_03645</name>
</gene>
<dbReference type="InterPro" id="IPR036908">
    <property type="entry name" value="RlpA-like_sf"/>
</dbReference>